<evidence type="ECO:0000313" key="4">
    <source>
        <dbReference type="Proteomes" id="UP000752297"/>
    </source>
</evidence>
<organism evidence="3 4">
    <name type="scientific">Falsochrobactrum tianjinense</name>
    <dbReference type="NCBI Taxonomy" id="2706015"/>
    <lineage>
        <taxon>Bacteria</taxon>
        <taxon>Pseudomonadati</taxon>
        <taxon>Pseudomonadota</taxon>
        <taxon>Alphaproteobacteria</taxon>
        <taxon>Hyphomicrobiales</taxon>
        <taxon>Brucellaceae</taxon>
        <taxon>Falsochrobactrum</taxon>
    </lineage>
</organism>
<dbReference type="NCBIfam" id="TIGR00696">
    <property type="entry name" value="wecG_tagA_cpsF"/>
    <property type="match status" value="1"/>
</dbReference>
<dbReference type="Pfam" id="PF03808">
    <property type="entry name" value="Glyco_tran_WecG"/>
    <property type="match status" value="1"/>
</dbReference>
<keyword evidence="1" id="KW-0328">Glycosyltransferase</keyword>
<dbReference type="GO" id="GO:0016758">
    <property type="term" value="F:hexosyltransferase activity"/>
    <property type="evidence" value="ECO:0007669"/>
    <property type="project" value="TreeGrafter"/>
</dbReference>
<dbReference type="CDD" id="cd06533">
    <property type="entry name" value="Glyco_transf_WecG_TagA"/>
    <property type="match status" value="1"/>
</dbReference>
<sequence length="253" mass="28906">MDSLVEKITYRNILGVRVACFDWDSAFAFFEKCIDERRFLKQGWLNAHIANITYTDHAFKTKLENFLILPDGIGVDIASKAAYGAKFPANLNGTDFIPGLLQHIQRPLRVALLGGKSGVPEEALAAFRTQSPQHDYRVVSDGYFKPDEVAGILERLTEFHPDILLVAMGAPRQELFIDQHITARHCTIASAVGALLDFQSGRVERAPQWIRNMRMEWAYRLLLEPKRLMKRYLVGNPLFLWRVARHRLSGEKR</sequence>
<dbReference type="PANTHER" id="PTHR34136:SF1">
    <property type="entry name" value="UDP-N-ACETYL-D-MANNOSAMINURONIC ACID TRANSFERASE"/>
    <property type="match status" value="1"/>
</dbReference>
<proteinExistence type="predicted"/>
<keyword evidence="2" id="KW-0808">Transferase</keyword>
<dbReference type="PANTHER" id="PTHR34136">
    <property type="match status" value="1"/>
</dbReference>
<evidence type="ECO:0000313" key="3">
    <source>
        <dbReference type="EMBL" id="MBV2144302.1"/>
    </source>
</evidence>
<dbReference type="EMBL" id="JAHRVA010000005">
    <property type="protein sequence ID" value="MBV2144302.1"/>
    <property type="molecule type" value="Genomic_DNA"/>
</dbReference>
<evidence type="ECO:0000256" key="1">
    <source>
        <dbReference type="ARBA" id="ARBA00022676"/>
    </source>
</evidence>
<dbReference type="AlphaFoldDB" id="A0A949PP83"/>
<name>A0A949PP83_9HYPH</name>
<accession>A0A949PP83</accession>
<keyword evidence="4" id="KW-1185">Reference proteome</keyword>
<protein>
    <submittedName>
        <fullName evidence="3">WecB/TagA/CpsF family glycosyltransferase</fullName>
    </submittedName>
</protein>
<dbReference type="RefSeq" id="WP_217678297.1">
    <property type="nucleotide sequence ID" value="NZ_JAHRVA010000005.1"/>
</dbReference>
<dbReference type="InterPro" id="IPR004629">
    <property type="entry name" value="WecG_TagA_CpsF"/>
</dbReference>
<reference evidence="3 4" key="1">
    <citation type="submission" date="2021-06" db="EMBL/GenBank/DDBJ databases">
        <title>Falsochrobactrum tianjin sp.nov., a new petroleum-degrading bacteria isolated from oily soils.</title>
        <authorList>
            <person name="Chen G."/>
            <person name="Chen H."/>
            <person name="Tian J."/>
            <person name="Qing J."/>
            <person name="Zhong L."/>
            <person name="Ma W."/>
            <person name="Song Y."/>
            <person name="Cui X."/>
            <person name="Yan B."/>
        </authorList>
    </citation>
    <scope>NUCLEOTIDE SEQUENCE [LARGE SCALE GENOMIC DNA]</scope>
    <source>
        <strain evidence="3 4">TDYN1</strain>
    </source>
</reference>
<comment type="caution">
    <text evidence="3">The sequence shown here is derived from an EMBL/GenBank/DDBJ whole genome shotgun (WGS) entry which is preliminary data.</text>
</comment>
<gene>
    <name evidence="3" type="ORF">KUG47_12440</name>
</gene>
<dbReference type="Proteomes" id="UP000752297">
    <property type="component" value="Unassembled WGS sequence"/>
</dbReference>
<evidence type="ECO:0000256" key="2">
    <source>
        <dbReference type="ARBA" id="ARBA00022679"/>
    </source>
</evidence>